<dbReference type="OrthoDB" id="9794041at2"/>
<dbReference type="PANTHER" id="PTHR28055">
    <property type="entry name" value="ALTERED INHERITANCE OF MITOCHONDRIA PROTEIN 41, MITOCHONDRIAL"/>
    <property type="match status" value="1"/>
</dbReference>
<dbReference type="InterPro" id="IPR023168">
    <property type="entry name" value="GatB_Yqey_C_2"/>
</dbReference>
<dbReference type="Pfam" id="PF09424">
    <property type="entry name" value="YqeY"/>
    <property type="match status" value="1"/>
</dbReference>
<dbReference type="PANTHER" id="PTHR28055:SF1">
    <property type="entry name" value="ALTERED INHERITANCE OF MITOCHONDRIA PROTEIN 41, MITOCHONDRIAL"/>
    <property type="match status" value="1"/>
</dbReference>
<dbReference type="EMBL" id="RLII01000014">
    <property type="protein sequence ID" value="RXE58692.1"/>
    <property type="molecule type" value="Genomic_DNA"/>
</dbReference>
<accession>A0A4Q0I6T8</accession>
<protein>
    <submittedName>
        <fullName evidence="1">GatB/YqeY domain-containing protein</fullName>
    </submittedName>
</protein>
<reference evidence="2" key="1">
    <citation type="submission" date="2018-11" db="EMBL/GenBank/DDBJ databases">
        <title>Genome sequencing of a novel mesophilic and cellulolytic organism within the genus Hungateiclostridium.</title>
        <authorList>
            <person name="Rettenmaier R."/>
            <person name="Liebl W."/>
            <person name="Zverlov V."/>
        </authorList>
    </citation>
    <scope>NUCLEOTIDE SEQUENCE [LARGE SCALE GENOMIC DNA]</scope>
    <source>
        <strain evidence="2">N2K1</strain>
    </source>
</reference>
<comment type="caution">
    <text evidence="1">The sequence shown here is derived from an EMBL/GenBank/DDBJ whole genome shotgun (WGS) entry which is preliminary data.</text>
</comment>
<dbReference type="Gene3D" id="1.10.1510.10">
    <property type="entry name" value="Uncharacterised protein YqeY/AIM41 PF09424, N-terminal domain"/>
    <property type="match status" value="1"/>
</dbReference>
<keyword evidence="2" id="KW-1185">Reference proteome</keyword>
<dbReference type="Gene3D" id="1.10.10.410">
    <property type="match status" value="1"/>
</dbReference>
<dbReference type="RefSeq" id="WP_069193190.1">
    <property type="nucleotide sequence ID" value="NZ_RLII01000014.1"/>
</dbReference>
<dbReference type="GO" id="GO:0016884">
    <property type="term" value="F:carbon-nitrogen ligase activity, with glutamine as amido-N-donor"/>
    <property type="evidence" value="ECO:0007669"/>
    <property type="project" value="InterPro"/>
</dbReference>
<name>A0A4Q0I6T8_9FIRM</name>
<dbReference type="InterPro" id="IPR042184">
    <property type="entry name" value="YqeY/Aim41_N"/>
</dbReference>
<dbReference type="Proteomes" id="UP000289166">
    <property type="component" value="Unassembled WGS sequence"/>
</dbReference>
<gene>
    <name evidence="1" type="ORF">EFD62_11005</name>
</gene>
<dbReference type="AlphaFoldDB" id="A0A4Q0I6T8"/>
<sequence length="147" mass="16386">MSLKEKLMDDLKAAMKDKDNIRKNAIQMARSAVLQVEKDSRITLDDDGILEIIAKEVKKRRDSLTDYEKSGRQDLIDGLKAEIDVLLKYLPEQLTEDQLEVIVKEAINETGAGSASDIGKVMQAVLPKVKGRADGKMVNNIVKKYLG</sequence>
<dbReference type="SUPFAM" id="SSF89095">
    <property type="entry name" value="GatB/YqeY motif"/>
    <property type="match status" value="1"/>
</dbReference>
<evidence type="ECO:0000313" key="1">
    <source>
        <dbReference type="EMBL" id="RXE58692.1"/>
    </source>
</evidence>
<organism evidence="1 2">
    <name type="scientific">Acetivibrio mesophilus</name>
    <dbReference type="NCBI Taxonomy" id="2487273"/>
    <lineage>
        <taxon>Bacteria</taxon>
        <taxon>Bacillati</taxon>
        <taxon>Bacillota</taxon>
        <taxon>Clostridia</taxon>
        <taxon>Eubacteriales</taxon>
        <taxon>Oscillospiraceae</taxon>
        <taxon>Acetivibrio</taxon>
    </lineage>
</organism>
<proteinExistence type="predicted"/>
<dbReference type="InterPro" id="IPR019004">
    <property type="entry name" value="YqeY/Aim41"/>
</dbReference>
<dbReference type="InterPro" id="IPR003789">
    <property type="entry name" value="Asn/Gln_tRNA_amidoTrase-B-like"/>
</dbReference>
<evidence type="ECO:0000313" key="2">
    <source>
        <dbReference type="Proteomes" id="UP000289166"/>
    </source>
</evidence>